<dbReference type="GO" id="GO:0008236">
    <property type="term" value="F:serine-type peptidase activity"/>
    <property type="evidence" value="ECO:0007669"/>
    <property type="project" value="InterPro"/>
</dbReference>
<feature type="compositionally biased region" description="Polar residues" evidence="1">
    <location>
        <begin position="829"/>
        <end position="838"/>
    </location>
</feature>
<feature type="compositionally biased region" description="Low complexity" evidence="1">
    <location>
        <begin position="288"/>
        <end position="299"/>
    </location>
</feature>
<feature type="region of interest" description="Disordered" evidence="1">
    <location>
        <begin position="813"/>
        <end position="846"/>
    </location>
</feature>
<name>A0AA43TV27_9LECA</name>
<evidence type="ECO:0000259" key="3">
    <source>
        <dbReference type="Pfam" id="PF23658"/>
    </source>
</evidence>
<dbReference type="Gene3D" id="3.90.226.10">
    <property type="entry name" value="2-enoyl-CoA Hydratase, Chain A, domain 1"/>
    <property type="match status" value="1"/>
</dbReference>
<sequence>MSFNNLFLASDVYDCLVSVPFNDTIALEFLQYYRDTLDLQTTQAYLKDPSSDYQQPSVDLLGGLDQIKEKVSAKSYNNEYDFEFELQQLLLSTHDAHLQLIFGILSVFYFGSPYGLVSVSSNGLELPKAFIIDDLIEAQIDDADWLPSAVVQINGVDTTTFLETFAKQQAFGGIEPNADWNYLMSSAVSDVQGTLSVFEGSAIFYPGGNITFTFENGTVEEDLPWLAQFSIFADADDSPLIQTGQQFYDWFVLGIDSTPDADDYSSSDAASATAAASAAATTAAATTTAAGASATTDTSDSGDSDDSDDDSWDSLAFPPNPIVAQPDLGDVNGGVVTGYILNDNVTGVLSIPSFVSNSENAVSFTTTVQEFVAKIKAANCTRVIIDVQRNTGGSDLLATDTFREFFPTIDPFGGSRLRAQATVDALGNTFTNYYETTDPAQMDPPYEVLSASDWTATDYLNAATGQNFTSFGEFFGPTTDHGDLFTTVQRENLSSVIYDEGAGNIVVFGFGNRTTTAAPPCAAKDVIILSDAFCSSACGRFVEKMHHEGGARTIVAGGQPMLGPMQTVGGSRGAEQYDAASLDADIDQAITFNTSVASSLPTGRDDVDFIYTYAGFNLKDAIRKETPSGPPLQFTYEAADCRIFYTNQTIYNNINLWNYVIDAFYRNPSLCIGSPSPSNPLPTATALSTAAPTAVGALALSGLNHAKRSPDDGTGAFATTPLISSSNKLDAAFDLSTCHKCSGTDVCFQSPSCGLNGKITTQPTCATKCNNAANIGCRDPRFPVCHQLTASKSGACISRSANDAIRQCQTPTKANAALSTKPPNPDLANFSSRSQYKYGTSRPGRR</sequence>
<dbReference type="InterPro" id="IPR056186">
    <property type="entry name" value="PDZ_CPAF-rel"/>
</dbReference>
<dbReference type="InterPro" id="IPR005151">
    <property type="entry name" value="Tail-specific_protease"/>
</dbReference>
<organism evidence="4 5">
    <name type="scientific">Ramalina farinacea</name>
    <dbReference type="NCBI Taxonomy" id="258253"/>
    <lineage>
        <taxon>Eukaryota</taxon>
        <taxon>Fungi</taxon>
        <taxon>Dikarya</taxon>
        <taxon>Ascomycota</taxon>
        <taxon>Pezizomycotina</taxon>
        <taxon>Lecanoromycetes</taxon>
        <taxon>OSLEUM clade</taxon>
        <taxon>Lecanoromycetidae</taxon>
        <taxon>Lecanorales</taxon>
        <taxon>Lecanorineae</taxon>
        <taxon>Ramalinaceae</taxon>
        <taxon>Ramalina</taxon>
    </lineage>
</organism>
<dbReference type="InterPro" id="IPR052766">
    <property type="entry name" value="S41A_metabolite_peptidase"/>
</dbReference>
<dbReference type="AlphaFoldDB" id="A0AA43TV27"/>
<evidence type="ECO:0008006" key="6">
    <source>
        <dbReference type="Google" id="ProtNLM"/>
    </source>
</evidence>
<accession>A0AA43TV27</accession>
<feature type="compositionally biased region" description="Acidic residues" evidence="1">
    <location>
        <begin position="300"/>
        <end position="312"/>
    </location>
</feature>
<evidence type="ECO:0000259" key="2">
    <source>
        <dbReference type="Pfam" id="PF03572"/>
    </source>
</evidence>
<dbReference type="PANTHER" id="PTHR37049">
    <property type="entry name" value="PEPTIDASE S41 FAMILY PROTEIN"/>
    <property type="match status" value="1"/>
</dbReference>
<proteinExistence type="predicted"/>
<dbReference type="EMBL" id="JAPUFD010000009">
    <property type="protein sequence ID" value="MDI1489138.1"/>
    <property type="molecule type" value="Genomic_DNA"/>
</dbReference>
<dbReference type="GO" id="GO:0006508">
    <property type="term" value="P:proteolysis"/>
    <property type="evidence" value="ECO:0007669"/>
    <property type="project" value="InterPro"/>
</dbReference>
<dbReference type="Proteomes" id="UP001161017">
    <property type="component" value="Unassembled WGS sequence"/>
</dbReference>
<keyword evidence="5" id="KW-1185">Reference proteome</keyword>
<evidence type="ECO:0000256" key="1">
    <source>
        <dbReference type="SAM" id="MobiDB-lite"/>
    </source>
</evidence>
<dbReference type="Pfam" id="PF03572">
    <property type="entry name" value="Peptidase_S41"/>
    <property type="match status" value="1"/>
</dbReference>
<evidence type="ECO:0000313" key="4">
    <source>
        <dbReference type="EMBL" id="MDI1489138.1"/>
    </source>
</evidence>
<feature type="domain" description="CPAF-like PDZ" evidence="3">
    <location>
        <begin position="110"/>
        <end position="221"/>
    </location>
</feature>
<dbReference type="SUPFAM" id="SSF52096">
    <property type="entry name" value="ClpP/crotonase"/>
    <property type="match status" value="1"/>
</dbReference>
<feature type="domain" description="Tail specific protease" evidence="2">
    <location>
        <begin position="346"/>
        <end position="407"/>
    </location>
</feature>
<comment type="caution">
    <text evidence="4">The sequence shown here is derived from an EMBL/GenBank/DDBJ whole genome shotgun (WGS) entry which is preliminary data.</text>
</comment>
<protein>
    <recommendedName>
        <fullName evidence="6">Tail specific protease domain-containing protein</fullName>
    </recommendedName>
</protein>
<evidence type="ECO:0000313" key="5">
    <source>
        <dbReference type="Proteomes" id="UP001161017"/>
    </source>
</evidence>
<dbReference type="Pfam" id="PF23658">
    <property type="entry name" value="PDZ_CPAF_rel"/>
    <property type="match status" value="1"/>
</dbReference>
<reference evidence="4" key="1">
    <citation type="journal article" date="2023" name="Genome Biol. Evol.">
        <title>First Whole Genome Sequence and Flow Cytometry Genome Size Data for the Lichen-Forming Fungus Ramalina farinacea (Ascomycota).</title>
        <authorList>
            <person name="Llewellyn T."/>
            <person name="Mian S."/>
            <person name="Hill R."/>
            <person name="Leitch I.J."/>
            <person name="Gaya E."/>
        </authorList>
    </citation>
    <scope>NUCLEOTIDE SEQUENCE</scope>
    <source>
        <strain evidence="4">LIQ254RAFAR</strain>
    </source>
</reference>
<gene>
    <name evidence="4" type="ORF">OHK93_008416</name>
</gene>
<dbReference type="PANTHER" id="PTHR37049:SF5">
    <property type="entry name" value="TAIL SPECIFIC PROTEASE DOMAIN-CONTAINING PROTEIN"/>
    <property type="match status" value="1"/>
</dbReference>
<dbReference type="InterPro" id="IPR029045">
    <property type="entry name" value="ClpP/crotonase-like_dom_sf"/>
</dbReference>
<feature type="region of interest" description="Disordered" evidence="1">
    <location>
        <begin position="288"/>
        <end position="325"/>
    </location>
</feature>